<dbReference type="InterPro" id="IPR001623">
    <property type="entry name" value="DnaJ_domain"/>
</dbReference>
<feature type="domain" description="J" evidence="1">
    <location>
        <begin position="162"/>
        <end position="226"/>
    </location>
</feature>
<reference evidence="2 3" key="1">
    <citation type="submission" date="2018-09" db="EMBL/GenBank/DDBJ databases">
        <title>Profundibacter amoris BAR1 gen. nov., sp. nov., a new member of the Roseobacter clade isolated at Lokis Castle Vent Field on the Arctic Mid-Oceanic Ridge.</title>
        <authorList>
            <person name="Le Moine Bauer S."/>
            <person name="Sjoeberg A.G."/>
            <person name="L'Haridon S."/>
            <person name="Stokke R."/>
            <person name="Roalkvam I."/>
            <person name="Steen I.H."/>
            <person name="Dahle H."/>
        </authorList>
    </citation>
    <scope>NUCLEOTIDE SEQUENCE [LARGE SCALE GENOMIC DNA]</scope>
    <source>
        <strain evidence="2 3">BAR1</strain>
    </source>
</reference>
<dbReference type="EMBL" id="CP032125">
    <property type="protein sequence ID" value="AXX98413.1"/>
    <property type="molecule type" value="Genomic_DNA"/>
</dbReference>
<name>A0A347UHT5_9RHOB</name>
<dbReference type="CDD" id="cd07316">
    <property type="entry name" value="terB_like_DjlA"/>
    <property type="match status" value="1"/>
</dbReference>
<organism evidence="2 3">
    <name type="scientific">Profundibacter amoris</name>
    <dbReference type="NCBI Taxonomy" id="2171755"/>
    <lineage>
        <taxon>Bacteria</taxon>
        <taxon>Pseudomonadati</taxon>
        <taxon>Pseudomonadota</taxon>
        <taxon>Alphaproteobacteria</taxon>
        <taxon>Rhodobacterales</taxon>
        <taxon>Paracoccaceae</taxon>
        <taxon>Profundibacter</taxon>
    </lineage>
</organism>
<dbReference type="Gene3D" id="1.10.3680.10">
    <property type="entry name" value="TerB-like"/>
    <property type="match status" value="1"/>
</dbReference>
<dbReference type="RefSeq" id="WP_118943069.1">
    <property type="nucleotide sequence ID" value="NZ_CP032125.1"/>
</dbReference>
<dbReference type="InterPro" id="IPR050817">
    <property type="entry name" value="DjlA_DnaK_co-chaperone"/>
</dbReference>
<dbReference type="PANTHER" id="PTHR24074">
    <property type="entry name" value="CO-CHAPERONE PROTEIN DJLA"/>
    <property type="match status" value="1"/>
</dbReference>
<keyword evidence="3" id="KW-1185">Reference proteome</keyword>
<accession>A0A347UHT5</accession>
<protein>
    <submittedName>
        <fullName evidence="2">Molecular chaperone DjiA</fullName>
    </submittedName>
</protein>
<dbReference type="KEGG" id="pamo:BAR1_11045"/>
<dbReference type="PRINTS" id="PR00625">
    <property type="entry name" value="JDOMAIN"/>
</dbReference>
<dbReference type="InterPro" id="IPR029024">
    <property type="entry name" value="TerB-like"/>
</dbReference>
<dbReference type="Pfam" id="PF00226">
    <property type="entry name" value="DnaJ"/>
    <property type="match status" value="1"/>
</dbReference>
<dbReference type="SUPFAM" id="SSF46565">
    <property type="entry name" value="Chaperone J-domain"/>
    <property type="match status" value="1"/>
</dbReference>
<dbReference type="Gene3D" id="1.10.287.110">
    <property type="entry name" value="DnaJ domain"/>
    <property type="match status" value="1"/>
</dbReference>
<dbReference type="InterPro" id="IPR036869">
    <property type="entry name" value="J_dom_sf"/>
</dbReference>
<dbReference type="SMART" id="SM00271">
    <property type="entry name" value="DnaJ"/>
    <property type="match status" value="1"/>
</dbReference>
<sequence length="226" mass="25601">MSLWTRIADALSALTSGEGLSKVFDRLRTPPEQTVGFTIAVIALGAKMAKADGQVTRDEVAAFREVFTIPPQEEANAARIFNLARQDVAGFEEYARRIKRMFGDRREPLCDLMEGLFFIALADGEYHPKEDDFLDRVRRIFGIEEREFRTMRSMFVTDALPDPYAVLGVGPEASFEEIHAAYKRLVRETHPDRMQARGVPEEAVKLAEARLRQINAAWEEIQKAPV</sequence>
<evidence type="ECO:0000259" key="1">
    <source>
        <dbReference type="PROSITE" id="PS50076"/>
    </source>
</evidence>
<gene>
    <name evidence="2" type="ORF">BAR1_11045</name>
</gene>
<dbReference type="AlphaFoldDB" id="A0A347UHT5"/>
<evidence type="ECO:0000313" key="3">
    <source>
        <dbReference type="Proteomes" id="UP000261704"/>
    </source>
</evidence>
<dbReference type="SUPFAM" id="SSF158682">
    <property type="entry name" value="TerB-like"/>
    <property type="match status" value="1"/>
</dbReference>
<dbReference type="Proteomes" id="UP000261704">
    <property type="component" value="Chromosome"/>
</dbReference>
<proteinExistence type="predicted"/>
<dbReference type="OrthoDB" id="9782583at2"/>
<dbReference type="CDD" id="cd06257">
    <property type="entry name" value="DnaJ"/>
    <property type="match status" value="1"/>
</dbReference>
<evidence type="ECO:0000313" key="2">
    <source>
        <dbReference type="EMBL" id="AXX98413.1"/>
    </source>
</evidence>
<dbReference type="InterPro" id="IPR007791">
    <property type="entry name" value="DjlA_N"/>
</dbReference>
<dbReference type="Pfam" id="PF05099">
    <property type="entry name" value="TerB"/>
    <property type="match status" value="1"/>
</dbReference>
<dbReference type="PROSITE" id="PS50076">
    <property type="entry name" value="DNAJ_2"/>
    <property type="match status" value="1"/>
</dbReference>